<proteinExistence type="predicted"/>
<protein>
    <submittedName>
        <fullName evidence="2">Uncharacterized protein</fullName>
    </submittedName>
</protein>
<feature type="compositionally biased region" description="Polar residues" evidence="1">
    <location>
        <begin position="21"/>
        <end position="31"/>
    </location>
</feature>
<organism evidence="2">
    <name type="scientific">Tanacetum cinerariifolium</name>
    <name type="common">Dalmatian daisy</name>
    <name type="synonym">Chrysanthemum cinerariifolium</name>
    <dbReference type="NCBI Taxonomy" id="118510"/>
    <lineage>
        <taxon>Eukaryota</taxon>
        <taxon>Viridiplantae</taxon>
        <taxon>Streptophyta</taxon>
        <taxon>Embryophyta</taxon>
        <taxon>Tracheophyta</taxon>
        <taxon>Spermatophyta</taxon>
        <taxon>Magnoliopsida</taxon>
        <taxon>eudicotyledons</taxon>
        <taxon>Gunneridae</taxon>
        <taxon>Pentapetalae</taxon>
        <taxon>asterids</taxon>
        <taxon>campanulids</taxon>
        <taxon>Asterales</taxon>
        <taxon>Asteraceae</taxon>
        <taxon>Asteroideae</taxon>
        <taxon>Anthemideae</taxon>
        <taxon>Anthemidinae</taxon>
        <taxon>Tanacetum</taxon>
    </lineage>
</organism>
<evidence type="ECO:0000256" key="1">
    <source>
        <dbReference type="SAM" id="MobiDB-lite"/>
    </source>
</evidence>
<reference evidence="2" key="1">
    <citation type="journal article" date="2019" name="Sci. Rep.">
        <title>Draft genome of Tanacetum cinerariifolium, the natural source of mosquito coil.</title>
        <authorList>
            <person name="Yamashiro T."/>
            <person name="Shiraishi A."/>
            <person name="Satake H."/>
            <person name="Nakayama K."/>
        </authorList>
    </citation>
    <scope>NUCLEOTIDE SEQUENCE</scope>
</reference>
<feature type="region of interest" description="Disordered" evidence="1">
    <location>
        <begin position="20"/>
        <end position="44"/>
    </location>
</feature>
<evidence type="ECO:0000313" key="2">
    <source>
        <dbReference type="EMBL" id="GFB32605.1"/>
    </source>
</evidence>
<gene>
    <name evidence="2" type="ORF">Tci_704576</name>
</gene>
<name>A0A699LG44_TANCI</name>
<comment type="caution">
    <text evidence="2">The sequence shown here is derived from an EMBL/GenBank/DDBJ whole genome shotgun (WGS) entry which is preliminary data.</text>
</comment>
<accession>A0A699LG44</accession>
<dbReference type="EMBL" id="BKCJ010602581">
    <property type="protein sequence ID" value="GFB32605.1"/>
    <property type="molecule type" value="Genomic_DNA"/>
</dbReference>
<dbReference type="AlphaFoldDB" id="A0A699LG44"/>
<feature type="non-terminal residue" evidence="2">
    <location>
        <position position="108"/>
    </location>
</feature>
<sequence length="108" mass="12394">MDLRWQLSLLSMRAKRECKAQMNQDGQFRSQDNTRKQESDEDTSLKSMLAINGVGFDWSDMAKKTVSEDTSSFVESPLNVDKETAISVDKKIEFVKPKNYDKPVRKSV</sequence>